<sequence length="337" mass="36142">MRGRQGIMPGKDLRQAAMVILSCYLLAACAPPSSQPFEQGRAQIRVDRARQLVSIRASDVPVQSLLSDLSAQAGFSLSVPDGEQWGRITLVVVDVPIEEGIHRVLGRTPHTLRHIPDEEGRMVVAAVEVHRDVLAAAGSPGSMKENVAGARAPAGLGTADFETADSGWGADQRDDLGSAGNANRRAELALVMETLSVDTVKQLMSEAKDPSLRLSMLDALMERDDQSSVRPLFLDALQDADVTVREAALDHLRGSSGSIPLAVLADAAVSEKDPALRAEMLTLLSDQTPADGRTKDDLAAAMTSIQRLLTDPDPLLREQAQWSLEELTHADSHKASR</sequence>
<organism evidence="1 2">
    <name type="scientific">Candidatus Nitrospira inopinata</name>
    <dbReference type="NCBI Taxonomy" id="1715989"/>
    <lineage>
        <taxon>Bacteria</taxon>
        <taxon>Pseudomonadati</taxon>
        <taxon>Nitrospirota</taxon>
        <taxon>Nitrospiria</taxon>
        <taxon>Nitrospirales</taxon>
        <taxon>Nitrospiraceae</taxon>
        <taxon>Nitrospira</taxon>
    </lineage>
</organism>
<evidence type="ECO:0000313" key="2">
    <source>
        <dbReference type="Proteomes" id="UP000066284"/>
    </source>
</evidence>
<gene>
    <name evidence="1" type="ORF">NITINOP_1649</name>
</gene>
<dbReference type="KEGG" id="nio:NITINOP_1649"/>
<dbReference type="Proteomes" id="UP000066284">
    <property type="component" value="Chromosome 1"/>
</dbReference>
<protein>
    <recommendedName>
        <fullName evidence="3">HEAT repeat domain-containing protein</fullName>
    </recommendedName>
</protein>
<evidence type="ECO:0000313" key="1">
    <source>
        <dbReference type="EMBL" id="CUQ66624.1"/>
    </source>
</evidence>
<dbReference type="AlphaFoldDB" id="A0A0S4KTL0"/>
<dbReference type="InterPro" id="IPR016024">
    <property type="entry name" value="ARM-type_fold"/>
</dbReference>
<dbReference type="InterPro" id="IPR011989">
    <property type="entry name" value="ARM-like"/>
</dbReference>
<keyword evidence="2" id="KW-1185">Reference proteome</keyword>
<evidence type="ECO:0008006" key="3">
    <source>
        <dbReference type="Google" id="ProtNLM"/>
    </source>
</evidence>
<dbReference type="EMBL" id="LN885086">
    <property type="protein sequence ID" value="CUQ66624.1"/>
    <property type="molecule type" value="Genomic_DNA"/>
</dbReference>
<reference evidence="2" key="1">
    <citation type="submission" date="2015-09" db="EMBL/GenBank/DDBJ databases">
        <authorList>
            <person name="Daims H."/>
        </authorList>
    </citation>
    <scope>NUCLEOTIDE SEQUENCE [LARGE SCALE GENOMIC DNA]</scope>
</reference>
<accession>A0A0S4KTL0</accession>
<dbReference type="PROSITE" id="PS51257">
    <property type="entry name" value="PROKAR_LIPOPROTEIN"/>
    <property type="match status" value="1"/>
</dbReference>
<name>A0A0S4KTL0_9BACT</name>
<dbReference type="Gene3D" id="1.25.10.10">
    <property type="entry name" value="Leucine-rich Repeat Variant"/>
    <property type="match status" value="1"/>
</dbReference>
<dbReference type="SUPFAM" id="SSF48371">
    <property type="entry name" value="ARM repeat"/>
    <property type="match status" value="1"/>
</dbReference>
<proteinExistence type="predicted"/>